<feature type="compositionally biased region" description="Basic and acidic residues" evidence="1">
    <location>
        <begin position="1"/>
        <end position="17"/>
    </location>
</feature>
<gene>
    <name evidence="2" type="ORF">B1B09_12585</name>
</gene>
<name>A0AA44QF27_CUTAC</name>
<keyword evidence="2" id="KW-0614">Plasmid</keyword>
<geneLocation type="plasmid" evidence="2 3">
    <name>p11_78</name>
</geneLocation>
<dbReference type="RefSeq" id="WP_002524255.1">
    <property type="nucleotide sequence ID" value="NZ_CAMHVS010000001.1"/>
</dbReference>
<dbReference type="AlphaFoldDB" id="A0AA44QF27"/>
<proteinExistence type="predicted"/>
<comment type="caution">
    <text evidence="2">The sequence shown here is derived from an EMBL/GenBank/DDBJ whole genome shotgun (WGS) entry which is preliminary data.</text>
</comment>
<dbReference type="Proteomes" id="UP000226191">
    <property type="component" value="Plasmid p11_78"/>
</dbReference>
<sequence length="568" mass="63374">MRDDQEQRRPAPHRPPDPETVWLDIDTARGVDAAGNEILPVLGGRRTKHATLSDLLTTALHHNARRLIVCGNIPDQPQSWLLPDTPAHTREFNQDWHVRGLFMLSGRPARGRFTHKETDRNLDILVADEWFPGQTLTPIQARWAWRELTHIIATRIDRDWALMDRPGAEGINLWKLRTPESYRMEPMDPELGALIQHTSPQHRYELCVDDGNPEDREKGWRPTVPAGPIPNFVYIDGRFMYAGSVTGEIGAAPATLLSATEARDLFTNNPWHPARYHIRFTVPSWWDDIGLLPVKRTKGRAGWFWPNVPGTTHETWVDTAELKLAIDEGWDTEAGPDGPITQPIEFLEGIKLTKVDPIRGWVKTIQDMIDIAEKRWADKNPTATTILTSALKNMLRVTIGQMSASNPVTTTVVYDADDIPSDIEGFDVIRNKTGDTIAYQYQTARRRPDPDTWHPEIAARIWALSRVRTLNTPIADPTTGKNATTKGGALRMNSRTLLAIHGDAIYTSNVPPWALPVAQGGGDDGKDGRLRVKGVLPGPLKAPQTGSERAALSEQAEQAGLPEEATSD</sequence>
<protein>
    <submittedName>
        <fullName evidence="2">Uncharacterized protein</fullName>
    </submittedName>
</protein>
<evidence type="ECO:0000256" key="1">
    <source>
        <dbReference type="SAM" id="MobiDB-lite"/>
    </source>
</evidence>
<evidence type="ECO:0000313" key="3">
    <source>
        <dbReference type="Proteomes" id="UP000226191"/>
    </source>
</evidence>
<reference evidence="2 3" key="1">
    <citation type="submission" date="2017-02" db="EMBL/GenBank/DDBJ databases">
        <title>Prevalence of linear plasmids in Cutibacterium acnes isolates obtained from cancerous prostatic tissue.</title>
        <authorList>
            <person name="Davidsson S."/>
            <person name="Bruggemann H."/>
        </authorList>
    </citation>
    <scope>NUCLEOTIDE SEQUENCE [LARGE SCALE GENOMIC DNA]</scope>
    <source>
        <strain evidence="2 3">11-78</strain>
        <plasmid evidence="2 3">p11_78</plasmid>
    </source>
</reference>
<organism evidence="2 3">
    <name type="scientific">Cutibacterium acnes</name>
    <name type="common">Propionibacterium acnes</name>
    <dbReference type="NCBI Taxonomy" id="1747"/>
    <lineage>
        <taxon>Bacteria</taxon>
        <taxon>Bacillati</taxon>
        <taxon>Actinomycetota</taxon>
        <taxon>Actinomycetes</taxon>
        <taxon>Propionibacteriales</taxon>
        <taxon>Propionibacteriaceae</taxon>
        <taxon>Cutibacterium</taxon>
    </lineage>
</organism>
<feature type="region of interest" description="Disordered" evidence="1">
    <location>
        <begin position="519"/>
        <end position="568"/>
    </location>
</feature>
<dbReference type="EMBL" id="MVCE01000015">
    <property type="protein sequence ID" value="PGF31197.1"/>
    <property type="molecule type" value="Genomic_DNA"/>
</dbReference>
<feature type="region of interest" description="Disordered" evidence="1">
    <location>
        <begin position="1"/>
        <end position="20"/>
    </location>
</feature>
<evidence type="ECO:0000313" key="2">
    <source>
        <dbReference type="EMBL" id="PGF31197.1"/>
    </source>
</evidence>
<accession>A0AA44QF27</accession>